<dbReference type="Proteomes" id="UP000694387">
    <property type="component" value="Chromosome 20"/>
</dbReference>
<dbReference type="InterPro" id="IPR043504">
    <property type="entry name" value="Peptidase_S1_PA_chymotrypsin"/>
</dbReference>
<reference evidence="16 17" key="1">
    <citation type="journal article" date="2020" name="Nat. Commun.">
        <title>Donkey genomes provide new insights into domestication and selection for coat color.</title>
        <authorList>
            <person name="Wang"/>
            <person name="C."/>
            <person name="Li"/>
            <person name="H."/>
            <person name="Guo"/>
            <person name="Y."/>
            <person name="Huang"/>
            <person name="J."/>
            <person name="Sun"/>
            <person name="Y."/>
            <person name="Min"/>
            <person name="J."/>
            <person name="Wang"/>
            <person name="J."/>
            <person name="Fang"/>
            <person name="X."/>
            <person name="Zhao"/>
            <person name="Z."/>
            <person name="Wang"/>
            <person name="S."/>
            <person name="Zhang"/>
            <person name="Y."/>
            <person name="Liu"/>
            <person name="Q."/>
            <person name="Jiang"/>
            <person name="Q."/>
            <person name="Wang"/>
            <person name="X."/>
            <person name="Guo"/>
            <person name="Y."/>
            <person name="Yang"/>
            <person name="C."/>
            <person name="Wang"/>
            <person name="Y."/>
            <person name="Tian"/>
            <person name="F."/>
            <person name="Zhuang"/>
            <person name="G."/>
            <person name="Fan"/>
            <person name="Y."/>
            <person name="Gao"/>
            <person name="Q."/>
            <person name="Li"/>
            <person name="Y."/>
            <person name="Ju"/>
            <person name="Z."/>
            <person name="Li"/>
            <person name="J."/>
            <person name="Li"/>
            <person name="R."/>
            <person name="Hou"/>
            <person name="M."/>
            <person name="Yang"/>
            <person name="G."/>
            <person name="Liu"/>
            <person name="G."/>
            <person name="Liu"/>
            <person name="W."/>
            <person name="Guo"/>
            <person name="J."/>
            <person name="Pan"/>
            <person name="S."/>
            <person name="Fan"/>
            <person name="G."/>
            <person name="Zhang"/>
            <person name="W."/>
            <person name="Zhang"/>
            <person name="R."/>
            <person name="Yu"/>
            <person name="J."/>
            <person name="Zhang"/>
            <person name="X."/>
            <person name="Yin"/>
            <person name="Q."/>
            <person name="Ji"/>
            <person name="C."/>
            <person name="Jin"/>
            <person name="Y."/>
            <person name="Yue"/>
            <person name="G."/>
            <person name="Liu"/>
            <person name="M."/>
            <person name="Xu"/>
            <person name="J."/>
            <person name="Liu"/>
            <person name="S."/>
            <person name="Jordana"/>
            <person name="J."/>
            <person name="Noce"/>
            <person name="A."/>
            <person name="Amills"/>
            <person name="M."/>
            <person name="Wu"/>
            <person name="D.D."/>
            <person name="Li"/>
            <person name="S."/>
            <person name="Zhou"/>
            <person name="X. and Zhong"/>
            <person name="J."/>
        </authorList>
    </citation>
    <scope>NUCLEOTIDE SEQUENCE [LARGE SCALE GENOMIC DNA]</scope>
</reference>
<evidence type="ECO:0000313" key="17">
    <source>
        <dbReference type="Proteomes" id="UP000694387"/>
    </source>
</evidence>
<feature type="signal peptide" evidence="14">
    <location>
        <begin position="1"/>
        <end position="23"/>
    </location>
</feature>
<dbReference type="PROSITE" id="PS00135">
    <property type="entry name" value="TRYPSIN_SER"/>
    <property type="match status" value="1"/>
</dbReference>
<accession>A0A9L0IBM6</accession>
<feature type="domain" description="Peptidase S1" evidence="15">
    <location>
        <begin position="78"/>
        <end position="306"/>
    </location>
</feature>
<evidence type="ECO:0000256" key="5">
    <source>
        <dbReference type="ARBA" id="ARBA00022801"/>
    </source>
</evidence>
<keyword evidence="6 13" id="KW-0720">Serine protease</keyword>
<evidence type="ECO:0000256" key="11">
    <source>
        <dbReference type="ARBA" id="ARBA00078807"/>
    </source>
</evidence>
<evidence type="ECO:0000256" key="13">
    <source>
        <dbReference type="RuleBase" id="RU363034"/>
    </source>
</evidence>
<dbReference type="PROSITE" id="PS00134">
    <property type="entry name" value="TRYPSIN_HIS"/>
    <property type="match status" value="1"/>
</dbReference>
<dbReference type="GO" id="GO:0005576">
    <property type="term" value="C:extracellular region"/>
    <property type="evidence" value="ECO:0007669"/>
    <property type="project" value="UniProtKB-SubCell"/>
</dbReference>
<dbReference type="Ensembl" id="ENSEAST00005072317.1">
    <property type="protein sequence ID" value="ENSEASP00005037611.1"/>
    <property type="gene ID" value="ENSEASG00005033591.1"/>
</dbReference>
<name>A0A9L0IBM6_EQUAS</name>
<evidence type="ECO:0000256" key="2">
    <source>
        <dbReference type="ARBA" id="ARBA00022525"/>
    </source>
</evidence>
<proteinExistence type="predicted"/>
<organism evidence="16 17">
    <name type="scientific">Equus asinus</name>
    <name type="common">Donkey</name>
    <name type="synonym">Equus africanus asinus</name>
    <dbReference type="NCBI Taxonomy" id="9793"/>
    <lineage>
        <taxon>Eukaryota</taxon>
        <taxon>Metazoa</taxon>
        <taxon>Chordata</taxon>
        <taxon>Craniata</taxon>
        <taxon>Vertebrata</taxon>
        <taxon>Euteleostomi</taxon>
        <taxon>Mammalia</taxon>
        <taxon>Eutheria</taxon>
        <taxon>Laurasiatheria</taxon>
        <taxon>Perissodactyla</taxon>
        <taxon>Equidae</taxon>
        <taxon>Equus</taxon>
    </lineage>
</organism>
<dbReference type="AlphaFoldDB" id="A0A9L0IBM6"/>
<evidence type="ECO:0000256" key="7">
    <source>
        <dbReference type="ARBA" id="ARBA00023145"/>
    </source>
</evidence>
<dbReference type="PROSITE" id="PS50240">
    <property type="entry name" value="TRYPSIN_DOM"/>
    <property type="match status" value="1"/>
</dbReference>
<dbReference type="FunFam" id="2.40.10.10:FF:000146">
    <property type="entry name" value="Serine protease 53"/>
    <property type="match status" value="1"/>
</dbReference>
<dbReference type="GeneTree" id="ENSGT00940000162457"/>
<dbReference type="InterPro" id="IPR033116">
    <property type="entry name" value="TRYPSIN_SER"/>
</dbReference>
<evidence type="ECO:0000313" key="16">
    <source>
        <dbReference type="Ensembl" id="ENSEASP00005037611.1"/>
    </source>
</evidence>
<dbReference type="InterPro" id="IPR018114">
    <property type="entry name" value="TRYPSIN_HIS"/>
</dbReference>
<dbReference type="PANTHER" id="PTHR24271:SF55">
    <property type="entry name" value="SERINE PROTEASE 57"/>
    <property type="match status" value="1"/>
</dbReference>
<protein>
    <recommendedName>
        <fullName evidence="10">Granzyme M</fullName>
    </recommendedName>
    <alternativeName>
        <fullName evidence="11">Met-ase</fullName>
    </alternativeName>
    <alternativeName>
        <fullName evidence="12">Natural killer cell granular protease</fullName>
    </alternativeName>
</protein>
<evidence type="ECO:0000256" key="1">
    <source>
        <dbReference type="ARBA" id="ARBA00004613"/>
    </source>
</evidence>
<evidence type="ECO:0000256" key="9">
    <source>
        <dbReference type="ARBA" id="ARBA00054080"/>
    </source>
</evidence>
<keyword evidence="5 13" id="KW-0378">Hydrolase</keyword>
<dbReference type="InterPro" id="IPR001254">
    <property type="entry name" value="Trypsin_dom"/>
</dbReference>
<evidence type="ECO:0000256" key="6">
    <source>
        <dbReference type="ARBA" id="ARBA00022825"/>
    </source>
</evidence>
<comment type="subcellular location">
    <subcellularLocation>
        <location evidence="1">Secreted</location>
    </subcellularLocation>
</comment>
<dbReference type="GO" id="GO:0006508">
    <property type="term" value="P:proteolysis"/>
    <property type="evidence" value="ECO:0007669"/>
    <property type="project" value="UniProtKB-KW"/>
</dbReference>
<evidence type="ECO:0000256" key="14">
    <source>
        <dbReference type="SAM" id="SignalP"/>
    </source>
</evidence>
<evidence type="ECO:0000256" key="4">
    <source>
        <dbReference type="ARBA" id="ARBA00022729"/>
    </source>
</evidence>
<dbReference type="PANTHER" id="PTHR24271">
    <property type="entry name" value="KALLIKREIN-RELATED"/>
    <property type="match status" value="1"/>
</dbReference>
<dbReference type="Gene3D" id="2.40.10.10">
    <property type="entry name" value="Trypsin-like serine proteases"/>
    <property type="match status" value="2"/>
</dbReference>
<sequence>MPGAAAPAVLLACTLALGSPAFAGPRRLPVAATLSQTQSRRMTITYYPTSRPPWAEVRIPHTGHSRPLEVPGTLRGSIVGGREVAPHSRPYMASLQLDEKHICGAVLVWRRWVLTAAHCEVAWNLSDFRVVLGAHNLNTPEPTQQVFNITRAVPYPLYNAQQDIHDIQLLKLHTSARRTSSVRPTPLPCRNRYLRPGSQCHVMGWGETTGHDDPSAALLEATVVVQPRDTCNASWRGALTRDMLCASTGTRERRGVCAGDSGGPLFCRGQLQGVVSFSSMVCGSPHFPDVYTRVSAYVSWIRDVLQHY</sequence>
<keyword evidence="2" id="KW-0964">Secreted</keyword>
<keyword evidence="4 14" id="KW-0732">Signal</keyword>
<dbReference type="SMART" id="SM00020">
    <property type="entry name" value="Tryp_SPc"/>
    <property type="match status" value="1"/>
</dbReference>
<reference evidence="16" key="2">
    <citation type="submission" date="2025-08" db="UniProtKB">
        <authorList>
            <consortium name="Ensembl"/>
        </authorList>
    </citation>
    <scope>IDENTIFICATION</scope>
</reference>
<dbReference type="PRINTS" id="PR00722">
    <property type="entry name" value="CHYMOTRYPSIN"/>
</dbReference>
<evidence type="ECO:0000256" key="12">
    <source>
        <dbReference type="ARBA" id="ARBA00079711"/>
    </source>
</evidence>
<keyword evidence="7" id="KW-0865">Zymogen</keyword>
<dbReference type="InterPro" id="IPR001314">
    <property type="entry name" value="Peptidase_S1A"/>
</dbReference>
<keyword evidence="17" id="KW-1185">Reference proteome</keyword>
<evidence type="ECO:0000256" key="3">
    <source>
        <dbReference type="ARBA" id="ARBA00022670"/>
    </source>
</evidence>
<dbReference type="InterPro" id="IPR009003">
    <property type="entry name" value="Peptidase_S1_PA"/>
</dbReference>
<dbReference type="CDD" id="cd00190">
    <property type="entry name" value="Tryp_SPc"/>
    <property type="match status" value="1"/>
</dbReference>
<evidence type="ECO:0000256" key="10">
    <source>
        <dbReference type="ARBA" id="ARBA00067130"/>
    </source>
</evidence>
<comment type="function">
    <text evidence="9">Cleaves peptide substrates after methionine, leucine, and norleucine. Physiological substrates include EZR, alpha-tubulins and the apoptosis inhibitor BIRC5/Survivin. Promotes caspase activation and subsequent apoptosis of target cells.</text>
</comment>
<evidence type="ECO:0000259" key="15">
    <source>
        <dbReference type="PROSITE" id="PS50240"/>
    </source>
</evidence>
<feature type="chain" id="PRO_5040419241" description="Granzyme M" evidence="14">
    <location>
        <begin position="24"/>
        <end position="308"/>
    </location>
</feature>
<reference evidence="16" key="3">
    <citation type="submission" date="2025-09" db="UniProtKB">
        <authorList>
            <consortium name="Ensembl"/>
        </authorList>
    </citation>
    <scope>IDENTIFICATION</scope>
</reference>
<dbReference type="GO" id="GO:0004252">
    <property type="term" value="F:serine-type endopeptidase activity"/>
    <property type="evidence" value="ECO:0007669"/>
    <property type="project" value="InterPro"/>
</dbReference>
<dbReference type="SUPFAM" id="SSF50494">
    <property type="entry name" value="Trypsin-like serine proteases"/>
    <property type="match status" value="1"/>
</dbReference>
<keyword evidence="3 13" id="KW-0645">Protease</keyword>
<keyword evidence="8" id="KW-1015">Disulfide bond</keyword>
<evidence type="ECO:0000256" key="8">
    <source>
        <dbReference type="ARBA" id="ARBA00023157"/>
    </source>
</evidence>
<dbReference type="Pfam" id="PF00089">
    <property type="entry name" value="Trypsin"/>
    <property type="match status" value="1"/>
</dbReference>